<reference evidence="5" key="1">
    <citation type="submission" date="2021-05" db="EMBL/GenBank/DDBJ databases">
        <title>Direct Submission.</title>
        <authorList>
            <person name="Li K."/>
            <person name="Gao J."/>
        </authorList>
    </citation>
    <scope>NUCLEOTIDE SEQUENCE [LARGE SCALE GENOMIC DNA]</scope>
    <source>
        <strain evidence="5">HDS12</strain>
    </source>
</reference>
<dbReference type="InterPro" id="IPR016161">
    <property type="entry name" value="Ald_DH/histidinol_DH"/>
</dbReference>
<name>A0ABX8BXM1_9ACTN</name>
<dbReference type="SUPFAM" id="SSF53720">
    <property type="entry name" value="ALDH-like"/>
    <property type="match status" value="1"/>
</dbReference>
<dbReference type="PROSITE" id="PS00070">
    <property type="entry name" value="ALDEHYDE_DEHYDR_CYS"/>
    <property type="match status" value="1"/>
</dbReference>
<dbReference type="InterPro" id="IPR016162">
    <property type="entry name" value="Ald_DH_N"/>
</dbReference>
<proteinExistence type="predicted"/>
<evidence type="ECO:0000313" key="5">
    <source>
        <dbReference type="Proteomes" id="UP000678016"/>
    </source>
</evidence>
<dbReference type="Gene3D" id="3.40.605.10">
    <property type="entry name" value="Aldehyde Dehydrogenase, Chain A, domain 1"/>
    <property type="match status" value="1"/>
</dbReference>
<evidence type="ECO:0000256" key="1">
    <source>
        <dbReference type="ARBA" id="ARBA00023002"/>
    </source>
</evidence>
<protein>
    <submittedName>
        <fullName evidence="4">Aldehyde dehydrogenase</fullName>
    </submittedName>
</protein>
<accession>A0ABX8BXM1</accession>
<dbReference type="Pfam" id="PF00171">
    <property type="entry name" value="Aldedh"/>
    <property type="match status" value="1"/>
</dbReference>
<dbReference type="Proteomes" id="UP000678016">
    <property type="component" value="Chromosome"/>
</dbReference>
<dbReference type="RefSeq" id="WP_212640033.1">
    <property type="nucleotide sequence ID" value="NZ_CP074132.1"/>
</dbReference>
<evidence type="ECO:0000256" key="2">
    <source>
        <dbReference type="SAM" id="MobiDB-lite"/>
    </source>
</evidence>
<gene>
    <name evidence="4" type="ORF">KGD83_16420</name>
</gene>
<organism evidence="4 5">
    <name type="scientific">Nocardiopsis akebiae</name>
    <dbReference type="NCBI Taxonomy" id="2831968"/>
    <lineage>
        <taxon>Bacteria</taxon>
        <taxon>Bacillati</taxon>
        <taxon>Actinomycetota</taxon>
        <taxon>Actinomycetes</taxon>
        <taxon>Streptosporangiales</taxon>
        <taxon>Nocardiopsidaceae</taxon>
        <taxon>Nocardiopsis</taxon>
    </lineage>
</organism>
<dbReference type="InterPro" id="IPR016160">
    <property type="entry name" value="Ald_DH_CS_CYS"/>
</dbReference>
<sequence length="502" mass="52759">MTTTESGPRAPRLRWTRPGDGTGPTYRTYEPATGRHLADVPAGTAADVDVAVARARTAFDEGPWPTLPTAERAAVLRRAAVLIGERAEDLARLEVLDNGATLRKARAVDVPGARDCLTRSAWEAERFPDRLAGPDGAEMVWDPVGVVGTIVPWNFPLSLGALRIAPALAAGNTCVVKPASFASLAVLELAAVLREAGVPPGVLEVVTGPGGEVGGRLAGHPDVDLVVFTGSDGVGQDVAGAAAAAGTAARLNLGGKSPQVVLDDADLGAAVDGVVWGAFLHNGQICMAGSRAVVHRDVHDAFVRLLVARVRALSLGDPLDPDTDIGPLVSRQHARTVRGYVRTALREGAVLACGGETPAPGELDEGLDARAYVRPAVLTGVGVDDTVAQEEVFGPVLSVLRVDDEEEAVAVANGTRHRLAAGVWSRDPVRARSVAGRIRAEQVWINEYPMVGTADPGSAPASGVRDLWWYRLSGEIDRYRQGRWIRTAPDGPAPSYDVLWRG</sequence>
<keyword evidence="5" id="KW-1185">Reference proteome</keyword>
<dbReference type="InterPro" id="IPR016163">
    <property type="entry name" value="Ald_DH_C"/>
</dbReference>
<evidence type="ECO:0000313" key="4">
    <source>
        <dbReference type="EMBL" id="QUX26945.1"/>
    </source>
</evidence>
<dbReference type="InterPro" id="IPR015590">
    <property type="entry name" value="Aldehyde_DH_dom"/>
</dbReference>
<feature type="region of interest" description="Disordered" evidence="2">
    <location>
        <begin position="1"/>
        <end position="23"/>
    </location>
</feature>
<keyword evidence="1" id="KW-0560">Oxidoreductase</keyword>
<dbReference type="EMBL" id="CP074132">
    <property type="protein sequence ID" value="QUX26945.1"/>
    <property type="molecule type" value="Genomic_DNA"/>
</dbReference>
<dbReference type="PANTHER" id="PTHR11699">
    <property type="entry name" value="ALDEHYDE DEHYDROGENASE-RELATED"/>
    <property type="match status" value="1"/>
</dbReference>
<evidence type="ECO:0000259" key="3">
    <source>
        <dbReference type="Pfam" id="PF00171"/>
    </source>
</evidence>
<feature type="domain" description="Aldehyde dehydrogenase" evidence="3">
    <location>
        <begin position="24"/>
        <end position="465"/>
    </location>
</feature>
<dbReference type="Gene3D" id="3.40.309.10">
    <property type="entry name" value="Aldehyde Dehydrogenase, Chain A, domain 2"/>
    <property type="match status" value="1"/>
</dbReference>